<keyword evidence="1" id="KW-1133">Transmembrane helix</keyword>
<comment type="caution">
    <text evidence="2">The sequence shown here is derived from an EMBL/GenBank/DDBJ whole genome shotgun (WGS) entry which is preliminary data.</text>
</comment>
<dbReference type="AlphaFoldDB" id="A0AAE0GK88"/>
<sequence length="203" mass="23263">MVGITQTLSPKQFNEFSRGQLRIFFTVCHLGYVFLSTNAAQFFDCVKDNASGKDGGAVKWFLQADPAIQCFVFDDPDNVWTQYFPWAVIAILAYPVGILVLFATVLFKIRYDLDHAASRNSVGFFYAKFRPQWFWFGILLMLRNVTIVLTELLFSDDSSKEDDEGNENMSGQQYVSLWQSLMALAVLLVMMIFQFHAQPFNNK</sequence>
<proteinExistence type="predicted"/>
<evidence type="ECO:0000313" key="3">
    <source>
        <dbReference type="Proteomes" id="UP001190700"/>
    </source>
</evidence>
<feature type="transmembrane region" description="Helical" evidence="1">
    <location>
        <begin position="174"/>
        <end position="193"/>
    </location>
</feature>
<organism evidence="2 3">
    <name type="scientific">Cymbomonas tetramitiformis</name>
    <dbReference type="NCBI Taxonomy" id="36881"/>
    <lineage>
        <taxon>Eukaryota</taxon>
        <taxon>Viridiplantae</taxon>
        <taxon>Chlorophyta</taxon>
        <taxon>Pyramimonadophyceae</taxon>
        <taxon>Pyramimonadales</taxon>
        <taxon>Pyramimonadaceae</taxon>
        <taxon>Cymbomonas</taxon>
    </lineage>
</organism>
<name>A0AAE0GK88_9CHLO</name>
<keyword evidence="1" id="KW-0812">Transmembrane</keyword>
<accession>A0AAE0GK88</accession>
<protein>
    <submittedName>
        <fullName evidence="2">Uncharacterized protein</fullName>
    </submittedName>
</protein>
<evidence type="ECO:0000313" key="2">
    <source>
        <dbReference type="EMBL" id="KAK3278946.1"/>
    </source>
</evidence>
<dbReference type="Proteomes" id="UP001190700">
    <property type="component" value="Unassembled WGS sequence"/>
</dbReference>
<feature type="transmembrane region" description="Helical" evidence="1">
    <location>
        <begin position="133"/>
        <end position="154"/>
    </location>
</feature>
<feature type="transmembrane region" description="Helical" evidence="1">
    <location>
        <begin position="21"/>
        <end position="43"/>
    </location>
</feature>
<keyword evidence="1" id="KW-0472">Membrane</keyword>
<keyword evidence="3" id="KW-1185">Reference proteome</keyword>
<reference evidence="2 3" key="1">
    <citation type="journal article" date="2015" name="Genome Biol. Evol.">
        <title>Comparative Genomics of a Bacterivorous Green Alga Reveals Evolutionary Causalities and Consequences of Phago-Mixotrophic Mode of Nutrition.</title>
        <authorList>
            <person name="Burns J.A."/>
            <person name="Paasch A."/>
            <person name="Narechania A."/>
            <person name="Kim E."/>
        </authorList>
    </citation>
    <scope>NUCLEOTIDE SEQUENCE [LARGE SCALE GENOMIC DNA]</scope>
    <source>
        <strain evidence="2 3">PLY_AMNH</strain>
    </source>
</reference>
<gene>
    <name evidence="2" type="ORF">CYMTET_13154</name>
</gene>
<dbReference type="EMBL" id="LGRX02005212">
    <property type="protein sequence ID" value="KAK3278946.1"/>
    <property type="molecule type" value="Genomic_DNA"/>
</dbReference>
<feature type="transmembrane region" description="Helical" evidence="1">
    <location>
        <begin position="83"/>
        <end position="107"/>
    </location>
</feature>
<evidence type="ECO:0000256" key="1">
    <source>
        <dbReference type="SAM" id="Phobius"/>
    </source>
</evidence>